<name>A0A8S5MNX8_9CAUD</name>
<organism evidence="1">
    <name type="scientific">Myoviridae sp. ct3Sw5</name>
    <dbReference type="NCBI Taxonomy" id="2826609"/>
    <lineage>
        <taxon>Viruses</taxon>
        <taxon>Duplodnaviria</taxon>
        <taxon>Heunggongvirae</taxon>
        <taxon>Uroviricota</taxon>
        <taxon>Caudoviricetes</taxon>
    </lineage>
</organism>
<evidence type="ECO:0000313" key="1">
    <source>
        <dbReference type="EMBL" id="DAD84009.1"/>
    </source>
</evidence>
<protein>
    <submittedName>
        <fullName evidence="1">Uncharacterized protein</fullName>
    </submittedName>
</protein>
<accession>A0A8S5MNX8</accession>
<sequence>MQKRKPGKKLPVIYGRNTTVRPFSLHRMNTGTGSLSCTPATFHFTT</sequence>
<proteinExistence type="predicted"/>
<reference evidence="1" key="1">
    <citation type="journal article" date="2021" name="Proc. Natl. Acad. Sci. U.S.A.">
        <title>A Catalog of Tens of Thousands of Viruses from Human Metagenomes Reveals Hidden Associations with Chronic Diseases.</title>
        <authorList>
            <person name="Tisza M.J."/>
            <person name="Buck C.B."/>
        </authorList>
    </citation>
    <scope>NUCLEOTIDE SEQUENCE</scope>
    <source>
        <strain evidence="1">Ct3Sw5</strain>
    </source>
</reference>
<dbReference type="EMBL" id="BK014950">
    <property type="protein sequence ID" value="DAD84009.1"/>
    <property type="molecule type" value="Genomic_DNA"/>
</dbReference>